<name>A0A923S4K8_9BURK</name>
<protein>
    <submittedName>
        <fullName evidence="1">Uncharacterized protein</fullName>
    </submittedName>
</protein>
<evidence type="ECO:0000313" key="1">
    <source>
        <dbReference type="EMBL" id="MBC5767571.1"/>
    </source>
</evidence>
<accession>A0A923S4K8</accession>
<dbReference type="Pfam" id="PF09952">
    <property type="entry name" value="AbiEi_2"/>
    <property type="match status" value="1"/>
</dbReference>
<proteinExistence type="predicted"/>
<dbReference type="InterPro" id="IPR019238">
    <property type="entry name" value="AbiEi_2"/>
</dbReference>
<keyword evidence="2" id="KW-1185">Reference proteome</keyword>
<reference evidence="1" key="1">
    <citation type="submission" date="2020-08" db="EMBL/GenBank/DDBJ databases">
        <title>Ramlibacter sp. GTP1 16S ribosomal RNA gene genome sequencing and assembly.</title>
        <authorList>
            <person name="Kang M."/>
        </authorList>
    </citation>
    <scope>NUCLEOTIDE SEQUENCE</scope>
    <source>
        <strain evidence="1">GTP1</strain>
    </source>
</reference>
<evidence type="ECO:0000313" key="2">
    <source>
        <dbReference type="Proteomes" id="UP000596827"/>
    </source>
</evidence>
<dbReference type="Proteomes" id="UP000596827">
    <property type="component" value="Unassembled WGS sequence"/>
</dbReference>
<organism evidence="1 2">
    <name type="scientific">Ramlibacter albus</name>
    <dbReference type="NCBI Taxonomy" id="2079448"/>
    <lineage>
        <taxon>Bacteria</taxon>
        <taxon>Pseudomonadati</taxon>
        <taxon>Pseudomonadota</taxon>
        <taxon>Betaproteobacteria</taxon>
        <taxon>Burkholderiales</taxon>
        <taxon>Comamonadaceae</taxon>
        <taxon>Ramlibacter</taxon>
    </lineage>
</organism>
<dbReference type="EMBL" id="JACORU010000011">
    <property type="protein sequence ID" value="MBC5767571.1"/>
    <property type="molecule type" value="Genomic_DNA"/>
</dbReference>
<comment type="caution">
    <text evidence="1">The sequence shown here is derived from an EMBL/GenBank/DDBJ whole genome shotgun (WGS) entry which is preliminary data.</text>
</comment>
<dbReference type="AlphaFoldDB" id="A0A923S4K8"/>
<dbReference type="RefSeq" id="WP_187084056.1">
    <property type="nucleotide sequence ID" value="NZ_JACORU010000011.1"/>
</dbReference>
<sequence>MANIRRIVYIRHMPNLPDSSVEQALLPKLVDALDQVPGFAVEKHMIDNREPDHDARIELNAAGRPMVLLIECKREIFPLQAREVLWQFRHHLQSRSDVTPFVLAESITGAARDLLKAEGLGFFDTTGTLFLPADGAFVFVDKGLPRSRTTGERKLFAQRRSQAVHALLREPSRWFGVSELAQAADVAPSTASEVLGLLDKLEWVKHRGQGPAKERQLSEPSQLLDAWAAAFAAAKREPLQRYFVPKLGSQDPELAIAAAFEKAKVHYAISHESAAQRFAPFLTHVGKVRIRVVAGVELHVAKAELGAQRVDTGWNLGLWEGTEADLMFSERIDSAWFASPFFVYLDLLQAAEGRSKEAAEHLRKTRIGF</sequence>
<gene>
    <name evidence="1" type="ORF">H8R02_24110</name>
</gene>